<dbReference type="InterPro" id="IPR025398">
    <property type="entry name" value="DUF4371"/>
</dbReference>
<keyword evidence="5" id="KW-1185">Reference proteome</keyword>
<feature type="domain" description="TTF-type" evidence="3">
    <location>
        <begin position="209"/>
        <end position="314"/>
    </location>
</feature>
<evidence type="ECO:0000313" key="5">
    <source>
        <dbReference type="Proteomes" id="UP001295444"/>
    </source>
</evidence>
<dbReference type="PANTHER" id="PTHR45749:SF37">
    <property type="entry name" value="OS05G0311600 PROTEIN"/>
    <property type="match status" value="1"/>
</dbReference>
<feature type="coiled-coil region" evidence="1">
    <location>
        <begin position="791"/>
        <end position="818"/>
    </location>
</feature>
<dbReference type="Pfam" id="PF05699">
    <property type="entry name" value="Dimer_Tnp_hAT"/>
    <property type="match status" value="1"/>
</dbReference>
<dbReference type="PANTHER" id="PTHR45749">
    <property type="match status" value="1"/>
</dbReference>
<keyword evidence="1" id="KW-0175">Coiled coil</keyword>
<protein>
    <submittedName>
        <fullName evidence="4">Zinc finger MYM-type 1-like</fullName>
    </submittedName>
</protein>
<dbReference type="AlphaFoldDB" id="A0AAD1WVZ3"/>
<accession>A0AAD1WVZ3</accession>
<evidence type="ECO:0000256" key="1">
    <source>
        <dbReference type="SAM" id="Coils"/>
    </source>
</evidence>
<feature type="region of interest" description="Disordered" evidence="2">
    <location>
        <begin position="696"/>
        <end position="715"/>
    </location>
</feature>
<organism evidence="4 5">
    <name type="scientific">Pelobates cultripes</name>
    <name type="common">Western spadefoot toad</name>
    <dbReference type="NCBI Taxonomy" id="61616"/>
    <lineage>
        <taxon>Eukaryota</taxon>
        <taxon>Metazoa</taxon>
        <taxon>Chordata</taxon>
        <taxon>Craniata</taxon>
        <taxon>Vertebrata</taxon>
        <taxon>Euteleostomi</taxon>
        <taxon>Amphibia</taxon>
        <taxon>Batrachia</taxon>
        <taxon>Anura</taxon>
        <taxon>Pelobatoidea</taxon>
        <taxon>Pelobatidae</taxon>
        <taxon>Pelobates</taxon>
    </lineage>
</organism>
<dbReference type="InterPro" id="IPR006580">
    <property type="entry name" value="Znf_TTF"/>
</dbReference>
<gene>
    <name evidence="4" type="ORF">PECUL_23A022610</name>
</gene>
<evidence type="ECO:0000256" key="2">
    <source>
        <dbReference type="SAM" id="MobiDB-lite"/>
    </source>
</evidence>
<evidence type="ECO:0000313" key="4">
    <source>
        <dbReference type="EMBL" id="CAH2324809.1"/>
    </source>
</evidence>
<feature type="region of interest" description="Disordered" evidence="2">
    <location>
        <begin position="133"/>
        <end position="198"/>
    </location>
</feature>
<sequence>MGGNANGTESHLCPQFAGAIYVPKQLDDDVALPSLPLNSRQALALKPQHRQGEKALTATYLVNLVINLRDNSKMDICSFYSVVNVKAQKADMAKKPQQEKCQPGTFSSFEEGEMFEKDQDDVDYDTAEIISDDEPSFQSEEPSTSSQSNIQHSTYEEDFSEVEPPQSAQSSASTEKTTIQGPDDISQCATEGPRQPVLKKYPQKQMGVRFRSFRPQWFQSFEWLEYSISEDAAYCFPCRFFLTSKFFHGHVKKVPFINIGYKNWKNAIVTGKGILQHERSASHKDAYVRWEDFKKSVSQDTSIMKNLTKAHTREVNENIHYIKTIAQVLLLTAKTKIAQREHRCNSDVSHGNVREILYLIAEKDSIVMKKIRGPRNARYLHPSIQNELLSIMAALVREDIAQSIKGSPFSIIADETKDLSKTEQLSVVVRFFHNQMVHERFLIFYRADSLDAESLTGYIFHVLTSLGIDKNYCVGQGYDGASVMSGRLNGVQARIKKEVPCALYIHCMSHSLNLVIVDTVKNVQAANEFFVKLEKMYVFCSTSVVHSVFTNVQQEMSSKSVIQLKQLSDTRWTCQHAACNAVLKTLDPLLETLKILAEGNHTERAVEAKSIHQFIDFGFILALVFFENILKRTQTLSNMLQARDLDLASAVLLVRTIIQELEEVCNPESEPEASSNSGTIGHVWAETIQLSMKCGLPAPTDEYTEPPSKKRDRRPPFHLRNSIILETVGHRQQLLSKEDFIKKFMYVVLDRIISELKSRFSRDSLEIMEGVQSLNPRSDYFLNFEKLQPMANFYSCNMENLEIELKQAMLTLQRKKSSDAIKVDTVLEFTNFLEPYSIPFLELYRLCKIACVLPVSSASCERSFSALKLIKSFLRTTMTEERLSDLATLAIEARLASQINMDIVVSRFASIHKNSRLSLY</sequence>
<dbReference type="InterPro" id="IPR008906">
    <property type="entry name" value="HATC_C_dom"/>
</dbReference>
<dbReference type="Proteomes" id="UP001295444">
    <property type="component" value="Chromosome 12"/>
</dbReference>
<dbReference type="SMART" id="SM00597">
    <property type="entry name" value="ZnF_TTF"/>
    <property type="match status" value="1"/>
</dbReference>
<evidence type="ECO:0000259" key="3">
    <source>
        <dbReference type="SMART" id="SM00597"/>
    </source>
</evidence>
<feature type="region of interest" description="Disordered" evidence="2">
    <location>
        <begin position="91"/>
        <end position="112"/>
    </location>
</feature>
<feature type="compositionally biased region" description="Polar residues" evidence="2">
    <location>
        <begin position="166"/>
        <end position="180"/>
    </location>
</feature>
<dbReference type="SUPFAM" id="SSF53098">
    <property type="entry name" value="Ribonuclease H-like"/>
    <property type="match status" value="1"/>
</dbReference>
<dbReference type="GO" id="GO:0046983">
    <property type="term" value="F:protein dimerization activity"/>
    <property type="evidence" value="ECO:0007669"/>
    <property type="project" value="InterPro"/>
</dbReference>
<name>A0AAD1WVZ3_PELCU</name>
<feature type="compositionally biased region" description="Polar residues" evidence="2">
    <location>
        <begin position="136"/>
        <end position="153"/>
    </location>
</feature>
<reference evidence="4" key="1">
    <citation type="submission" date="2022-03" db="EMBL/GenBank/DDBJ databases">
        <authorList>
            <person name="Alioto T."/>
            <person name="Alioto T."/>
            <person name="Gomez Garrido J."/>
        </authorList>
    </citation>
    <scope>NUCLEOTIDE SEQUENCE</scope>
</reference>
<dbReference type="InterPro" id="IPR012337">
    <property type="entry name" value="RNaseH-like_sf"/>
</dbReference>
<dbReference type="Pfam" id="PF14291">
    <property type="entry name" value="DUF4371"/>
    <property type="match status" value="1"/>
</dbReference>
<proteinExistence type="predicted"/>
<dbReference type="EMBL" id="OW240923">
    <property type="protein sequence ID" value="CAH2324809.1"/>
    <property type="molecule type" value="Genomic_DNA"/>
</dbReference>